<dbReference type="PANTHER" id="PTHR30477">
    <property type="entry name" value="ABC-TRANSPORTER METAL-BINDING PROTEIN"/>
    <property type="match status" value="1"/>
</dbReference>
<dbReference type="InterPro" id="IPR037294">
    <property type="entry name" value="ABC_BtuC-like"/>
</dbReference>
<dbReference type="AlphaFoldDB" id="A0A1H8DCK0"/>
<feature type="transmembrane region" description="Helical" evidence="9">
    <location>
        <begin position="274"/>
        <end position="296"/>
    </location>
</feature>
<evidence type="ECO:0000256" key="4">
    <source>
        <dbReference type="ARBA" id="ARBA00022475"/>
    </source>
</evidence>
<sequence length="310" mass="32162">MGAEFVQFSLTPILIGIFAAIACALPGNFLILRRQALIGDAISHVVLPGIVVAFLLTGMVAAIPMMIGAAGAAILAVILIEAVKRLGQIEPGAAMGVVFTTMFAAGVLILEQTDTSQVHLDVEHALMGNLESLIWFRADGWGSLLDPAALASLPDELPRIALVCALVVVLTLVFWRWLKIATFDEGFAQALGIPAAAVGFGLMVTAAVAAVAAFDAVGSIIVIAMFICPPAAARLMTNRLAHQVWWSVAFATLSAILGYVFAGYGPLWFGAQNAVSAAGMIATVSGVILGLACLFGPHRSRVGAGRDEAA</sequence>
<feature type="transmembrane region" description="Helical" evidence="9">
    <location>
        <begin position="244"/>
        <end position="262"/>
    </location>
</feature>
<feature type="transmembrane region" description="Helical" evidence="9">
    <location>
        <begin position="220"/>
        <end position="237"/>
    </location>
</feature>
<dbReference type="SUPFAM" id="SSF81345">
    <property type="entry name" value="ABC transporter involved in vitamin B12 uptake, BtuC"/>
    <property type="match status" value="1"/>
</dbReference>
<keyword evidence="11" id="KW-1185">Reference proteome</keyword>
<evidence type="ECO:0000256" key="6">
    <source>
        <dbReference type="ARBA" id="ARBA00022989"/>
    </source>
</evidence>
<organism evidence="10 11">
    <name type="scientific">Palleronia pelagia</name>
    <dbReference type="NCBI Taxonomy" id="387096"/>
    <lineage>
        <taxon>Bacteria</taxon>
        <taxon>Pseudomonadati</taxon>
        <taxon>Pseudomonadota</taxon>
        <taxon>Alphaproteobacteria</taxon>
        <taxon>Rhodobacterales</taxon>
        <taxon>Roseobacteraceae</taxon>
        <taxon>Palleronia</taxon>
    </lineage>
</organism>
<dbReference type="OrthoDB" id="9804300at2"/>
<evidence type="ECO:0000256" key="8">
    <source>
        <dbReference type="RuleBase" id="RU003943"/>
    </source>
</evidence>
<dbReference type="GO" id="GO:0043190">
    <property type="term" value="C:ATP-binding cassette (ABC) transporter complex"/>
    <property type="evidence" value="ECO:0007669"/>
    <property type="project" value="InterPro"/>
</dbReference>
<dbReference type="EMBL" id="FOCM01000002">
    <property type="protein sequence ID" value="SEN04825.1"/>
    <property type="molecule type" value="Genomic_DNA"/>
</dbReference>
<feature type="transmembrane region" description="Helical" evidence="9">
    <location>
        <begin position="190"/>
        <end position="214"/>
    </location>
</feature>
<keyword evidence="7 9" id="KW-0472">Membrane</keyword>
<dbReference type="GO" id="GO:0055085">
    <property type="term" value="P:transmembrane transport"/>
    <property type="evidence" value="ECO:0007669"/>
    <property type="project" value="InterPro"/>
</dbReference>
<name>A0A1H8DCK0_9RHOB</name>
<gene>
    <name evidence="10" type="ORF">SAMN04488011_102291</name>
</gene>
<evidence type="ECO:0000256" key="5">
    <source>
        <dbReference type="ARBA" id="ARBA00022692"/>
    </source>
</evidence>
<keyword evidence="4" id="KW-1003">Cell membrane</keyword>
<dbReference type="RefSeq" id="WP_091844625.1">
    <property type="nucleotide sequence ID" value="NZ_FOCM01000002.1"/>
</dbReference>
<feature type="transmembrane region" description="Helical" evidence="9">
    <location>
        <begin position="160"/>
        <end position="178"/>
    </location>
</feature>
<protein>
    <submittedName>
        <fullName evidence="10">Manganese/zinc/iron transport system permease protein</fullName>
    </submittedName>
</protein>
<evidence type="ECO:0000256" key="1">
    <source>
        <dbReference type="ARBA" id="ARBA00004651"/>
    </source>
</evidence>
<comment type="subcellular location">
    <subcellularLocation>
        <location evidence="1 8">Cell membrane</location>
        <topology evidence="1 8">Multi-pass membrane protein</topology>
    </subcellularLocation>
</comment>
<dbReference type="Gene3D" id="1.10.3470.10">
    <property type="entry name" value="ABC transporter involved in vitamin B12 uptake, BtuC"/>
    <property type="match status" value="1"/>
</dbReference>
<evidence type="ECO:0000313" key="11">
    <source>
        <dbReference type="Proteomes" id="UP000199372"/>
    </source>
</evidence>
<keyword evidence="6 9" id="KW-1133">Transmembrane helix</keyword>
<keyword evidence="5 8" id="KW-0812">Transmembrane</keyword>
<reference evidence="11" key="1">
    <citation type="submission" date="2016-10" db="EMBL/GenBank/DDBJ databases">
        <authorList>
            <person name="Varghese N."/>
            <person name="Submissions S."/>
        </authorList>
    </citation>
    <scope>NUCLEOTIDE SEQUENCE [LARGE SCALE GENOMIC DNA]</scope>
    <source>
        <strain evidence="11">DSM 26893</strain>
    </source>
</reference>
<keyword evidence="3 8" id="KW-0813">Transport</keyword>
<dbReference type="GO" id="GO:0010043">
    <property type="term" value="P:response to zinc ion"/>
    <property type="evidence" value="ECO:0007669"/>
    <property type="project" value="TreeGrafter"/>
</dbReference>
<feature type="transmembrane region" description="Helical" evidence="9">
    <location>
        <begin position="37"/>
        <end position="56"/>
    </location>
</feature>
<feature type="transmembrane region" description="Helical" evidence="9">
    <location>
        <begin position="62"/>
        <end position="80"/>
    </location>
</feature>
<accession>A0A1H8DCK0</accession>
<dbReference type="Proteomes" id="UP000199372">
    <property type="component" value="Unassembled WGS sequence"/>
</dbReference>
<evidence type="ECO:0000313" key="10">
    <source>
        <dbReference type="EMBL" id="SEN04825.1"/>
    </source>
</evidence>
<proteinExistence type="inferred from homology"/>
<dbReference type="PANTHER" id="PTHR30477:SF8">
    <property type="entry name" value="METAL TRANSPORT SYSTEM MEMBRANE PROTEIN CT_070-RELATED"/>
    <property type="match status" value="1"/>
</dbReference>
<feature type="transmembrane region" description="Helical" evidence="9">
    <location>
        <begin position="6"/>
        <end position="25"/>
    </location>
</feature>
<dbReference type="Pfam" id="PF00950">
    <property type="entry name" value="ABC-3"/>
    <property type="match status" value="2"/>
</dbReference>
<comment type="similarity">
    <text evidence="2 8">Belongs to the ABC-3 integral membrane protein family.</text>
</comment>
<evidence type="ECO:0000256" key="7">
    <source>
        <dbReference type="ARBA" id="ARBA00023136"/>
    </source>
</evidence>
<feature type="transmembrane region" description="Helical" evidence="9">
    <location>
        <begin position="92"/>
        <end position="110"/>
    </location>
</feature>
<dbReference type="InterPro" id="IPR001626">
    <property type="entry name" value="ABC_TroCD"/>
</dbReference>
<evidence type="ECO:0000256" key="9">
    <source>
        <dbReference type="SAM" id="Phobius"/>
    </source>
</evidence>
<evidence type="ECO:0000256" key="2">
    <source>
        <dbReference type="ARBA" id="ARBA00008034"/>
    </source>
</evidence>
<evidence type="ECO:0000256" key="3">
    <source>
        <dbReference type="ARBA" id="ARBA00022448"/>
    </source>
</evidence>